<dbReference type="InterPro" id="IPR002347">
    <property type="entry name" value="SDR_fam"/>
</dbReference>
<dbReference type="SUPFAM" id="SSF51735">
    <property type="entry name" value="NAD(P)-binding Rossmann-fold domains"/>
    <property type="match status" value="1"/>
</dbReference>
<reference evidence="4" key="1">
    <citation type="journal article" date="2021" name="Nat. Commun.">
        <title>Genetic determinants of endophytism in the Arabidopsis root mycobiome.</title>
        <authorList>
            <person name="Mesny F."/>
            <person name="Miyauchi S."/>
            <person name="Thiergart T."/>
            <person name="Pickel B."/>
            <person name="Atanasova L."/>
            <person name="Karlsson M."/>
            <person name="Huettel B."/>
            <person name="Barry K.W."/>
            <person name="Haridas S."/>
            <person name="Chen C."/>
            <person name="Bauer D."/>
            <person name="Andreopoulos W."/>
            <person name="Pangilinan J."/>
            <person name="LaButti K."/>
            <person name="Riley R."/>
            <person name="Lipzen A."/>
            <person name="Clum A."/>
            <person name="Drula E."/>
            <person name="Henrissat B."/>
            <person name="Kohler A."/>
            <person name="Grigoriev I.V."/>
            <person name="Martin F.M."/>
            <person name="Hacquard S."/>
        </authorList>
    </citation>
    <scope>NUCLEOTIDE SEQUENCE</scope>
    <source>
        <strain evidence="4">MPI-CAGE-AT-0016</strain>
    </source>
</reference>
<keyword evidence="3" id="KW-0560">Oxidoreductase</keyword>
<comment type="similarity">
    <text evidence="1">Belongs to the short-chain dehydrogenases/reductases (SDR) family.</text>
</comment>
<dbReference type="PANTHER" id="PTHR24320">
    <property type="entry name" value="RETINOL DEHYDROGENASE"/>
    <property type="match status" value="1"/>
</dbReference>
<dbReference type="Proteomes" id="UP000813385">
    <property type="component" value="Unassembled WGS sequence"/>
</dbReference>
<dbReference type="Pfam" id="PF00106">
    <property type="entry name" value="adh_short"/>
    <property type="match status" value="1"/>
</dbReference>
<accession>A0A8K0X7B2</accession>
<dbReference type="EMBL" id="JAGPXD010000002">
    <property type="protein sequence ID" value="KAH7368429.1"/>
    <property type="molecule type" value="Genomic_DNA"/>
</dbReference>
<sequence>MGGHHPPTVHVITSSFTNRKSFAYSVRQAKSITSIVDIFHPNPPLPHSYLPLIHLTSQSRYAKMGFSPDADIPDLSGKVIIVTGGSSGLGKESVLQLAKHNPAAIYLTARTRARADAAIKEIEAAVPAAKDKIKFLELDLGSFASIKKAAEAFHNQSDRLDILMNNAGLMASPPGLTTDGYEVQFGSNYMGPALLTKLLLPALEKTAAQKDGDARIINLSSELFKQAPKQGILLSQCKTPLEEISGLARYGHSKLADYYHSRTLSQQYPAIKVVAIHPGVVNTGLFDDFRKRRPWIGALVSLAGSIFLTDVHAGARAQLWASTTDRKNIRSGGFYNQKLTEYKEAVLGDDKAASALEAWTEKEFASHGF</sequence>
<dbReference type="OrthoDB" id="191139at2759"/>
<evidence type="ECO:0000256" key="1">
    <source>
        <dbReference type="ARBA" id="ARBA00006484"/>
    </source>
</evidence>
<evidence type="ECO:0000256" key="3">
    <source>
        <dbReference type="ARBA" id="ARBA00023002"/>
    </source>
</evidence>
<name>A0A8K0X7B2_9PEZI</name>
<dbReference type="Gene3D" id="3.40.50.720">
    <property type="entry name" value="NAD(P)-binding Rossmann-like Domain"/>
    <property type="match status" value="1"/>
</dbReference>
<dbReference type="PANTHER" id="PTHR24320:SF282">
    <property type="entry name" value="WW DOMAIN-CONTAINING OXIDOREDUCTASE"/>
    <property type="match status" value="1"/>
</dbReference>
<evidence type="ECO:0000313" key="4">
    <source>
        <dbReference type="EMBL" id="KAH7368429.1"/>
    </source>
</evidence>
<dbReference type="PRINTS" id="PR00081">
    <property type="entry name" value="GDHRDH"/>
</dbReference>
<dbReference type="GO" id="GO:0016491">
    <property type="term" value="F:oxidoreductase activity"/>
    <property type="evidence" value="ECO:0007669"/>
    <property type="project" value="UniProtKB-KW"/>
</dbReference>
<evidence type="ECO:0000313" key="5">
    <source>
        <dbReference type="Proteomes" id="UP000813385"/>
    </source>
</evidence>
<keyword evidence="2" id="KW-0521">NADP</keyword>
<organism evidence="4 5">
    <name type="scientific">Plectosphaerella cucumerina</name>
    <dbReference type="NCBI Taxonomy" id="40658"/>
    <lineage>
        <taxon>Eukaryota</taxon>
        <taxon>Fungi</taxon>
        <taxon>Dikarya</taxon>
        <taxon>Ascomycota</taxon>
        <taxon>Pezizomycotina</taxon>
        <taxon>Sordariomycetes</taxon>
        <taxon>Hypocreomycetidae</taxon>
        <taxon>Glomerellales</taxon>
        <taxon>Plectosphaerellaceae</taxon>
        <taxon>Plectosphaerella</taxon>
    </lineage>
</organism>
<dbReference type="InterPro" id="IPR036291">
    <property type="entry name" value="NAD(P)-bd_dom_sf"/>
</dbReference>
<comment type="caution">
    <text evidence="4">The sequence shown here is derived from an EMBL/GenBank/DDBJ whole genome shotgun (WGS) entry which is preliminary data.</text>
</comment>
<keyword evidence="5" id="KW-1185">Reference proteome</keyword>
<protein>
    <submittedName>
        <fullName evidence="4">Uncharacterized protein</fullName>
    </submittedName>
</protein>
<evidence type="ECO:0000256" key="2">
    <source>
        <dbReference type="ARBA" id="ARBA00022857"/>
    </source>
</evidence>
<dbReference type="AlphaFoldDB" id="A0A8K0X7B2"/>
<gene>
    <name evidence="4" type="ORF">B0T11DRAFT_277017</name>
</gene>
<proteinExistence type="inferred from homology"/>